<feature type="region of interest" description="Disordered" evidence="1">
    <location>
        <begin position="396"/>
        <end position="484"/>
    </location>
</feature>
<reference evidence="3" key="1">
    <citation type="journal article" date="2023" name="Mol. Phylogenet. Evol.">
        <title>Genome-scale phylogeny and comparative genomics of the fungal order Sordariales.</title>
        <authorList>
            <person name="Hensen N."/>
            <person name="Bonometti L."/>
            <person name="Westerberg I."/>
            <person name="Brannstrom I.O."/>
            <person name="Guillou S."/>
            <person name="Cros-Aarteil S."/>
            <person name="Calhoun S."/>
            <person name="Haridas S."/>
            <person name="Kuo A."/>
            <person name="Mondo S."/>
            <person name="Pangilinan J."/>
            <person name="Riley R."/>
            <person name="LaButti K."/>
            <person name="Andreopoulos B."/>
            <person name="Lipzen A."/>
            <person name="Chen C."/>
            <person name="Yan M."/>
            <person name="Daum C."/>
            <person name="Ng V."/>
            <person name="Clum A."/>
            <person name="Steindorff A."/>
            <person name="Ohm R.A."/>
            <person name="Martin F."/>
            <person name="Silar P."/>
            <person name="Natvig D.O."/>
            <person name="Lalanne C."/>
            <person name="Gautier V."/>
            <person name="Ament-Velasquez S.L."/>
            <person name="Kruys A."/>
            <person name="Hutchinson M.I."/>
            <person name="Powell A.J."/>
            <person name="Barry K."/>
            <person name="Miller A.N."/>
            <person name="Grigoriev I.V."/>
            <person name="Debuchy R."/>
            <person name="Gladieux P."/>
            <person name="Hiltunen Thoren M."/>
            <person name="Johannesson H."/>
        </authorList>
    </citation>
    <scope>NUCLEOTIDE SEQUENCE</scope>
    <source>
        <strain evidence="3">CBS 123565</strain>
    </source>
</reference>
<feature type="transmembrane region" description="Helical" evidence="2">
    <location>
        <begin position="42"/>
        <end position="61"/>
    </location>
</feature>
<feature type="compositionally biased region" description="Polar residues" evidence="1">
    <location>
        <begin position="266"/>
        <end position="284"/>
    </location>
</feature>
<evidence type="ECO:0000313" key="4">
    <source>
        <dbReference type="Proteomes" id="UP001304895"/>
    </source>
</evidence>
<dbReference type="AlphaFoldDB" id="A0AAN6ZF97"/>
<name>A0AAN6ZF97_9PEZI</name>
<keyword evidence="4" id="KW-1185">Reference proteome</keyword>
<feature type="compositionally biased region" description="Low complexity" evidence="1">
    <location>
        <begin position="295"/>
        <end position="307"/>
    </location>
</feature>
<dbReference type="Proteomes" id="UP001304895">
    <property type="component" value="Unassembled WGS sequence"/>
</dbReference>
<feature type="region of interest" description="Disordered" evidence="1">
    <location>
        <begin position="254"/>
        <end position="332"/>
    </location>
</feature>
<protein>
    <submittedName>
        <fullName evidence="3">Uncharacterized protein</fullName>
    </submittedName>
</protein>
<organism evidence="3 4">
    <name type="scientific">Trichocladium antarcticum</name>
    <dbReference type="NCBI Taxonomy" id="1450529"/>
    <lineage>
        <taxon>Eukaryota</taxon>
        <taxon>Fungi</taxon>
        <taxon>Dikarya</taxon>
        <taxon>Ascomycota</taxon>
        <taxon>Pezizomycotina</taxon>
        <taxon>Sordariomycetes</taxon>
        <taxon>Sordariomycetidae</taxon>
        <taxon>Sordariales</taxon>
        <taxon>Chaetomiaceae</taxon>
        <taxon>Trichocladium</taxon>
    </lineage>
</organism>
<accession>A0AAN6ZF97</accession>
<proteinExistence type="predicted"/>
<feature type="compositionally biased region" description="Polar residues" evidence="1">
    <location>
        <begin position="412"/>
        <end position="429"/>
    </location>
</feature>
<feature type="transmembrane region" description="Helical" evidence="2">
    <location>
        <begin position="6"/>
        <end position="30"/>
    </location>
</feature>
<evidence type="ECO:0000256" key="2">
    <source>
        <dbReference type="SAM" id="Phobius"/>
    </source>
</evidence>
<comment type="caution">
    <text evidence="3">The sequence shown here is derived from an EMBL/GenBank/DDBJ whole genome shotgun (WGS) entry which is preliminary data.</text>
</comment>
<gene>
    <name evidence="3" type="ORF">BT67DRAFT_440996</name>
</gene>
<dbReference type="EMBL" id="MU853406">
    <property type="protein sequence ID" value="KAK4135324.1"/>
    <property type="molecule type" value="Genomic_DNA"/>
</dbReference>
<keyword evidence="2" id="KW-0812">Transmembrane</keyword>
<feature type="transmembrane region" description="Helical" evidence="2">
    <location>
        <begin position="81"/>
        <end position="102"/>
    </location>
</feature>
<feature type="transmembrane region" description="Helical" evidence="2">
    <location>
        <begin position="123"/>
        <end position="148"/>
    </location>
</feature>
<evidence type="ECO:0000256" key="1">
    <source>
        <dbReference type="SAM" id="MobiDB-lite"/>
    </source>
</evidence>
<evidence type="ECO:0000313" key="3">
    <source>
        <dbReference type="EMBL" id="KAK4135324.1"/>
    </source>
</evidence>
<keyword evidence="2" id="KW-0472">Membrane</keyword>
<reference evidence="3" key="2">
    <citation type="submission" date="2023-05" db="EMBL/GenBank/DDBJ databases">
        <authorList>
            <consortium name="Lawrence Berkeley National Laboratory"/>
            <person name="Steindorff A."/>
            <person name="Hensen N."/>
            <person name="Bonometti L."/>
            <person name="Westerberg I."/>
            <person name="Brannstrom I.O."/>
            <person name="Guillou S."/>
            <person name="Cros-Aarteil S."/>
            <person name="Calhoun S."/>
            <person name="Haridas S."/>
            <person name="Kuo A."/>
            <person name="Mondo S."/>
            <person name="Pangilinan J."/>
            <person name="Riley R."/>
            <person name="Labutti K."/>
            <person name="Andreopoulos B."/>
            <person name="Lipzen A."/>
            <person name="Chen C."/>
            <person name="Yanf M."/>
            <person name="Daum C."/>
            <person name="Ng V."/>
            <person name="Clum A."/>
            <person name="Ohm R."/>
            <person name="Martin F."/>
            <person name="Silar P."/>
            <person name="Natvig D."/>
            <person name="Lalanne C."/>
            <person name="Gautier V."/>
            <person name="Ament-Velasquez S.L."/>
            <person name="Kruys A."/>
            <person name="Hutchinson M.I."/>
            <person name="Powell A.J."/>
            <person name="Barry K."/>
            <person name="Miller A.N."/>
            <person name="Grigoriev I.V."/>
            <person name="Debuchy R."/>
            <person name="Gladieux P."/>
            <person name="Thoren M.H."/>
            <person name="Johannesson H."/>
        </authorList>
    </citation>
    <scope>NUCLEOTIDE SEQUENCE</scope>
    <source>
        <strain evidence="3">CBS 123565</strain>
    </source>
</reference>
<feature type="compositionally biased region" description="Polar residues" evidence="1">
    <location>
        <begin position="458"/>
        <end position="484"/>
    </location>
</feature>
<keyword evidence="2" id="KW-1133">Transmembrane helix</keyword>
<sequence>MAISRALPTALGMLAWLPTTGTLAILIILARSPADRASSVRATAIVAAAFETTILVGISVLTLSHLGQRALVARLGRLGSLWLAAGLVSCTVGAIISVSSLICLSRVVDDSQSTVLGSKATDFLVGSSVALGLAFASQLVFLVFHFVAGQADGQGIRTIGYPHGGCGRCPPPIKSIPYHETSPVSVKVRGASFESPTPPGSSGGRSTAETMTSIRSSFSQAMLRPVTSRTRLLPVSQRSSRRPASLDLAAALEMGSRSTDEGFDSWDTSAVDPQNRQTVLESSSPPAPLTRFLETIPASPTTSRSPSPGMPLGILEPPRTRQRTRSSSPASIRTIQAQRASFTQQVAPSESHIHPLFRSSSQTPPPIATPGTVVIVPLNGGQTLSDRHSIRSIKSMRRMRSGSQPTVPSPLSRATSLDSLHQRAGSSSPGIREEDEAEAERKMTPPIPDWILPAGSMASLTTYDDRQVQTPENETVGTGAGQQR</sequence>